<dbReference type="GO" id="GO:0008270">
    <property type="term" value="F:zinc ion binding"/>
    <property type="evidence" value="ECO:0007669"/>
    <property type="project" value="InterPro"/>
</dbReference>
<evidence type="ECO:0008006" key="4">
    <source>
        <dbReference type="Google" id="ProtNLM"/>
    </source>
</evidence>
<dbReference type="InterPro" id="IPR036957">
    <property type="entry name" value="Znf_PARP_sf"/>
</dbReference>
<dbReference type="Gene3D" id="3.30.1740.10">
    <property type="entry name" value="Zinc finger, PARP-type"/>
    <property type="match status" value="1"/>
</dbReference>
<gene>
    <name evidence="2" type="ORF">BCR33DRAFT_565528</name>
</gene>
<evidence type="ECO:0000313" key="3">
    <source>
        <dbReference type="Proteomes" id="UP000193642"/>
    </source>
</evidence>
<comment type="caution">
    <text evidence="2">The sequence shown here is derived from an EMBL/GenBank/DDBJ whole genome shotgun (WGS) entry which is preliminary data.</text>
</comment>
<evidence type="ECO:0000313" key="2">
    <source>
        <dbReference type="EMBL" id="ORY30742.1"/>
    </source>
</evidence>
<organism evidence="2 3">
    <name type="scientific">Rhizoclosmatium globosum</name>
    <dbReference type="NCBI Taxonomy" id="329046"/>
    <lineage>
        <taxon>Eukaryota</taxon>
        <taxon>Fungi</taxon>
        <taxon>Fungi incertae sedis</taxon>
        <taxon>Chytridiomycota</taxon>
        <taxon>Chytridiomycota incertae sedis</taxon>
        <taxon>Chytridiomycetes</taxon>
        <taxon>Chytridiales</taxon>
        <taxon>Chytriomycetaceae</taxon>
        <taxon>Rhizoclosmatium</taxon>
    </lineage>
</organism>
<protein>
    <recommendedName>
        <fullName evidence="4">PARP-type domain-containing protein</fullName>
    </recommendedName>
</protein>
<keyword evidence="3" id="KW-1185">Reference proteome</keyword>
<accession>A0A1Y2B7C6</accession>
<sequence length="176" mass="19546">MEDQFSITQNSVSDHLTFLPSSSSASSSSASTQRTCHICHARESLTSAELGLLIAKASSSSNPLATKWLHWKCVTPLILRQISNTQSITNCETLPAHIQFRIQRSLLRGTVNESLSTSHQPKPSTPLFTHIPQQQQYSHTIFPPENLLPHHLAPQDHPPQPLQKCQTFQHPTTPTS</sequence>
<dbReference type="Proteomes" id="UP000193642">
    <property type="component" value="Unassembled WGS sequence"/>
</dbReference>
<feature type="compositionally biased region" description="Polar residues" evidence="1">
    <location>
        <begin position="163"/>
        <end position="176"/>
    </location>
</feature>
<feature type="region of interest" description="Disordered" evidence="1">
    <location>
        <begin position="144"/>
        <end position="176"/>
    </location>
</feature>
<evidence type="ECO:0000256" key="1">
    <source>
        <dbReference type="SAM" id="MobiDB-lite"/>
    </source>
</evidence>
<dbReference type="AlphaFoldDB" id="A0A1Y2B7C6"/>
<dbReference type="GO" id="GO:0003677">
    <property type="term" value="F:DNA binding"/>
    <property type="evidence" value="ECO:0007669"/>
    <property type="project" value="InterPro"/>
</dbReference>
<reference evidence="2 3" key="1">
    <citation type="submission" date="2016-07" db="EMBL/GenBank/DDBJ databases">
        <title>Pervasive Adenine N6-methylation of Active Genes in Fungi.</title>
        <authorList>
            <consortium name="DOE Joint Genome Institute"/>
            <person name="Mondo S.J."/>
            <person name="Dannebaum R.O."/>
            <person name="Kuo R.C."/>
            <person name="Labutti K."/>
            <person name="Haridas S."/>
            <person name="Kuo A."/>
            <person name="Salamov A."/>
            <person name="Ahrendt S.R."/>
            <person name="Lipzen A."/>
            <person name="Sullivan W."/>
            <person name="Andreopoulos W.B."/>
            <person name="Clum A."/>
            <person name="Lindquist E."/>
            <person name="Daum C."/>
            <person name="Ramamoorthy G.K."/>
            <person name="Gryganskyi A."/>
            <person name="Culley D."/>
            <person name="Magnuson J.K."/>
            <person name="James T.Y."/>
            <person name="O'Malley M.A."/>
            <person name="Stajich J.E."/>
            <person name="Spatafora J.W."/>
            <person name="Visel A."/>
            <person name="Grigoriev I.V."/>
        </authorList>
    </citation>
    <scope>NUCLEOTIDE SEQUENCE [LARGE SCALE GENOMIC DNA]</scope>
    <source>
        <strain evidence="2 3">JEL800</strain>
    </source>
</reference>
<name>A0A1Y2B7C6_9FUNG</name>
<proteinExistence type="predicted"/>
<dbReference type="EMBL" id="MCGO01000081">
    <property type="protein sequence ID" value="ORY30742.1"/>
    <property type="molecule type" value="Genomic_DNA"/>
</dbReference>